<dbReference type="InterPro" id="IPR050564">
    <property type="entry name" value="F420-G6PD/mer"/>
</dbReference>
<dbReference type="GO" id="GO:0016705">
    <property type="term" value="F:oxidoreductase activity, acting on paired donors, with incorporation or reduction of molecular oxygen"/>
    <property type="evidence" value="ECO:0007669"/>
    <property type="project" value="InterPro"/>
</dbReference>
<dbReference type="PANTHER" id="PTHR43244:SF1">
    <property type="entry name" value="5,10-METHYLENETETRAHYDROMETHANOPTERIN REDUCTASE"/>
    <property type="match status" value="1"/>
</dbReference>
<feature type="domain" description="Luciferase-like" evidence="2">
    <location>
        <begin position="8"/>
        <end position="287"/>
    </location>
</feature>
<evidence type="ECO:0000313" key="4">
    <source>
        <dbReference type="Proteomes" id="UP000179627"/>
    </source>
</evidence>
<dbReference type="Gene3D" id="3.20.20.30">
    <property type="entry name" value="Luciferase-like domain"/>
    <property type="match status" value="1"/>
</dbReference>
<keyword evidence="1" id="KW-0560">Oxidoreductase</keyword>
<dbReference type="PANTHER" id="PTHR43244">
    <property type="match status" value="1"/>
</dbReference>
<dbReference type="AlphaFoldDB" id="A0A1S1QEA2"/>
<name>A0A1S1QEA2_9ACTN</name>
<protein>
    <submittedName>
        <fullName evidence="3">LLM class F420-dependent oxidoreductase</fullName>
    </submittedName>
</protein>
<dbReference type="InterPro" id="IPR019910">
    <property type="entry name" value="Lucif-like_OxRdtase_MSMEG_4879"/>
</dbReference>
<evidence type="ECO:0000259" key="2">
    <source>
        <dbReference type="Pfam" id="PF00296"/>
    </source>
</evidence>
<sequence length="321" mass="34292">MRIGTMIGSDRDRPARDRVANLIADARAAEEHGFTSMWVPQVPGYFDALTAVTLMGQATSRIELGTAVVPVQTRHPLAMAQQVLSTQAACGGRFALGLGPSHHWIVTEQFGLPYERPARLMRDYLQVLNAAFTGQGRIDVENDTYQVHSPLDVTDLTAVGAPPVLLAALAPVMLGLAGGQGAGTILWMADERAIAEHVAPRLAKAAADAGRPAPRIVAGVPVALCAPGEVDAAREYAEQTLGHAELSPNYLRLLEHGDARGIGDVMVAGDEDAIIDRLRRYRDAGVTDLGARVIPLGSDITARAESRRRTTEFLTDLCPNL</sequence>
<proteinExistence type="predicted"/>
<dbReference type="RefSeq" id="WP_071087501.1">
    <property type="nucleotide sequence ID" value="NZ_MBLM01000135.1"/>
</dbReference>
<gene>
    <name evidence="3" type="ORF">CC117_23845</name>
</gene>
<reference evidence="4" key="1">
    <citation type="submission" date="2016-07" db="EMBL/GenBank/DDBJ databases">
        <title>Sequence Frankia sp. strain CcI1.17.</title>
        <authorList>
            <person name="Ghodhbane-Gtari F."/>
            <person name="Swanson E."/>
            <person name="Gueddou A."/>
            <person name="Morris K."/>
            <person name="Hezbri K."/>
            <person name="Ktari A."/>
            <person name="Nouioui I."/>
            <person name="Abebe-Akele F."/>
            <person name="Simpson S."/>
            <person name="Thomas K."/>
            <person name="Gtari M."/>
            <person name="Tisa L.S."/>
            <person name="Hurst S."/>
        </authorList>
    </citation>
    <scope>NUCLEOTIDE SEQUENCE [LARGE SCALE GENOMIC DNA]</scope>
    <source>
        <strain evidence="4">Cc1.17</strain>
    </source>
</reference>
<evidence type="ECO:0000313" key="3">
    <source>
        <dbReference type="EMBL" id="OHV33108.1"/>
    </source>
</evidence>
<accession>A0A1S1QEA2</accession>
<keyword evidence="4" id="KW-1185">Reference proteome</keyword>
<dbReference type="EMBL" id="MBLM01000135">
    <property type="protein sequence ID" value="OHV33108.1"/>
    <property type="molecule type" value="Genomic_DNA"/>
</dbReference>
<organism evidence="3 4">
    <name type="scientific">Parafrankia colletiae</name>
    <dbReference type="NCBI Taxonomy" id="573497"/>
    <lineage>
        <taxon>Bacteria</taxon>
        <taxon>Bacillati</taxon>
        <taxon>Actinomycetota</taxon>
        <taxon>Actinomycetes</taxon>
        <taxon>Frankiales</taxon>
        <taxon>Frankiaceae</taxon>
        <taxon>Parafrankia</taxon>
    </lineage>
</organism>
<dbReference type="InterPro" id="IPR011251">
    <property type="entry name" value="Luciferase-like_dom"/>
</dbReference>
<evidence type="ECO:0000256" key="1">
    <source>
        <dbReference type="ARBA" id="ARBA00023002"/>
    </source>
</evidence>
<comment type="caution">
    <text evidence="3">The sequence shown here is derived from an EMBL/GenBank/DDBJ whole genome shotgun (WGS) entry which is preliminary data.</text>
</comment>
<dbReference type="OrthoDB" id="7054907at2"/>
<dbReference type="Proteomes" id="UP000179627">
    <property type="component" value="Unassembled WGS sequence"/>
</dbReference>
<dbReference type="Pfam" id="PF00296">
    <property type="entry name" value="Bac_luciferase"/>
    <property type="match status" value="1"/>
</dbReference>
<dbReference type="SUPFAM" id="SSF51679">
    <property type="entry name" value="Bacterial luciferase-like"/>
    <property type="match status" value="1"/>
</dbReference>
<dbReference type="InterPro" id="IPR036661">
    <property type="entry name" value="Luciferase-like_sf"/>
</dbReference>
<dbReference type="NCBIfam" id="TIGR03564">
    <property type="entry name" value="F420_MSMEG_4879"/>
    <property type="match status" value="1"/>
</dbReference>